<dbReference type="EMBL" id="BAAADD010000007">
    <property type="protein sequence ID" value="GAA0576552.1"/>
    <property type="molecule type" value="Genomic_DNA"/>
</dbReference>
<dbReference type="PANTHER" id="PTHR43792">
    <property type="entry name" value="GNAT FAMILY, PUTATIVE (AFU_ORTHOLOGUE AFUA_3G00765)-RELATED-RELATED"/>
    <property type="match status" value="1"/>
</dbReference>
<comment type="caution">
    <text evidence="2">The sequence shown here is derived from an EMBL/GenBank/DDBJ whole genome shotgun (WGS) entry which is preliminary data.</text>
</comment>
<dbReference type="Proteomes" id="UP001499951">
    <property type="component" value="Unassembled WGS sequence"/>
</dbReference>
<dbReference type="SUPFAM" id="SSF55729">
    <property type="entry name" value="Acyl-CoA N-acyltransferases (Nat)"/>
    <property type="match status" value="1"/>
</dbReference>
<sequence length="176" mass="19488">MIPRLETDRLVLRAFREEDLDAWAAINADPETMRFLGGPMVRTNAWRAMATTLGHWMLKGYGMWAVERKSDGALIGRVGLLQPEGWTGLEVGWTLGRSYWGQGYATEAGAAAMRYAFLTQPVDRVVSNIDPGNTASQAVAKRLGEQKGPEADLTVGAETFKVDVWFITRAEWLARG</sequence>
<evidence type="ECO:0000313" key="3">
    <source>
        <dbReference type="Proteomes" id="UP001499951"/>
    </source>
</evidence>
<protein>
    <submittedName>
        <fullName evidence="2">GNAT family N-acetyltransferase</fullName>
    </submittedName>
</protein>
<dbReference type="InterPro" id="IPR000182">
    <property type="entry name" value="GNAT_dom"/>
</dbReference>
<dbReference type="InterPro" id="IPR051531">
    <property type="entry name" value="N-acetyltransferase"/>
</dbReference>
<accession>A0ABP3Q1F0</accession>
<dbReference type="Gene3D" id="3.40.630.30">
    <property type="match status" value="1"/>
</dbReference>
<dbReference type="PROSITE" id="PS51186">
    <property type="entry name" value="GNAT"/>
    <property type="match status" value="1"/>
</dbReference>
<organism evidence="2 3">
    <name type="scientific">Rhizomicrobium electricum</name>
    <dbReference type="NCBI Taxonomy" id="480070"/>
    <lineage>
        <taxon>Bacteria</taxon>
        <taxon>Pseudomonadati</taxon>
        <taxon>Pseudomonadota</taxon>
        <taxon>Alphaproteobacteria</taxon>
        <taxon>Micropepsales</taxon>
        <taxon>Micropepsaceae</taxon>
        <taxon>Rhizomicrobium</taxon>
    </lineage>
</organism>
<evidence type="ECO:0000313" key="2">
    <source>
        <dbReference type="EMBL" id="GAA0576552.1"/>
    </source>
</evidence>
<gene>
    <name evidence="2" type="ORF">GCM10008942_26750</name>
</gene>
<keyword evidence="3" id="KW-1185">Reference proteome</keyword>
<dbReference type="Pfam" id="PF13302">
    <property type="entry name" value="Acetyltransf_3"/>
    <property type="match status" value="1"/>
</dbReference>
<feature type="domain" description="N-acetyltransferase" evidence="1">
    <location>
        <begin position="10"/>
        <end position="171"/>
    </location>
</feature>
<reference evidence="3" key="1">
    <citation type="journal article" date="2019" name="Int. J. Syst. Evol. Microbiol.">
        <title>The Global Catalogue of Microorganisms (GCM) 10K type strain sequencing project: providing services to taxonomists for standard genome sequencing and annotation.</title>
        <authorList>
            <consortium name="The Broad Institute Genomics Platform"/>
            <consortium name="The Broad Institute Genome Sequencing Center for Infectious Disease"/>
            <person name="Wu L."/>
            <person name="Ma J."/>
        </authorList>
    </citation>
    <scope>NUCLEOTIDE SEQUENCE [LARGE SCALE GENOMIC DNA]</scope>
    <source>
        <strain evidence="3">JCM 15089</strain>
    </source>
</reference>
<dbReference type="RefSeq" id="WP_166936439.1">
    <property type="nucleotide sequence ID" value="NZ_BAAADD010000007.1"/>
</dbReference>
<proteinExistence type="predicted"/>
<evidence type="ECO:0000259" key="1">
    <source>
        <dbReference type="PROSITE" id="PS51186"/>
    </source>
</evidence>
<dbReference type="PANTHER" id="PTHR43792:SF1">
    <property type="entry name" value="N-ACETYLTRANSFERASE DOMAIN-CONTAINING PROTEIN"/>
    <property type="match status" value="1"/>
</dbReference>
<dbReference type="InterPro" id="IPR016181">
    <property type="entry name" value="Acyl_CoA_acyltransferase"/>
</dbReference>
<name>A0ABP3Q1F0_9PROT</name>